<organism evidence="4 5">
    <name type="scientific">Ammoniphilus resinae</name>
    <dbReference type="NCBI Taxonomy" id="861532"/>
    <lineage>
        <taxon>Bacteria</taxon>
        <taxon>Bacillati</taxon>
        <taxon>Bacillota</taxon>
        <taxon>Bacilli</taxon>
        <taxon>Bacillales</taxon>
        <taxon>Paenibacillaceae</taxon>
        <taxon>Aneurinibacillus group</taxon>
        <taxon>Ammoniphilus</taxon>
    </lineage>
</organism>
<dbReference type="Pfam" id="PF06605">
    <property type="entry name" value="Prophage_tail"/>
    <property type="match status" value="1"/>
</dbReference>
<feature type="domain" description="Tail spike" evidence="2">
    <location>
        <begin position="111"/>
        <end position="500"/>
    </location>
</feature>
<comment type="caution">
    <text evidence="4">The sequence shown here is derived from an EMBL/GenBank/DDBJ whole genome shotgun (WGS) entry which is preliminary data.</text>
</comment>
<dbReference type="InterPro" id="IPR010572">
    <property type="entry name" value="Tail_dom"/>
</dbReference>
<dbReference type="Pfam" id="PF24049">
    <property type="entry name" value="YOMG_N"/>
    <property type="match status" value="1"/>
</dbReference>
<evidence type="ECO:0000313" key="4">
    <source>
        <dbReference type="EMBL" id="MBP1932945.1"/>
    </source>
</evidence>
<evidence type="ECO:0000313" key="5">
    <source>
        <dbReference type="Proteomes" id="UP001519343"/>
    </source>
</evidence>
<evidence type="ECO:0000259" key="2">
    <source>
        <dbReference type="Pfam" id="PF06605"/>
    </source>
</evidence>
<evidence type="ECO:0000259" key="3">
    <source>
        <dbReference type="Pfam" id="PF24049"/>
    </source>
</evidence>
<evidence type="ECO:0000256" key="1">
    <source>
        <dbReference type="SAM" id="Coils"/>
    </source>
</evidence>
<keyword evidence="5" id="KW-1185">Reference proteome</keyword>
<feature type="coiled-coil region" evidence="1">
    <location>
        <begin position="288"/>
        <end position="381"/>
    </location>
</feature>
<dbReference type="EMBL" id="JAGGKT010000008">
    <property type="protein sequence ID" value="MBP1932945.1"/>
    <property type="molecule type" value="Genomic_DNA"/>
</dbReference>
<proteinExistence type="predicted"/>
<gene>
    <name evidence="4" type="ORF">J2Z37_002956</name>
</gene>
<reference evidence="4 5" key="1">
    <citation type="submission" date="2021-03" db="EMBL/GenBank/DDBJ databases">
        <title>Genomic Encyclopedia of Type Strains, Phase IV (KMG-IV): sequencing the most valuable type-strain genomes for metagenomic binning, comparative biology and taxonomic classification.</title>
        <authorList>
            <person name="Goeker M."/>
        </authorList>
    </citation>
    <scope>NUCLEOTIDE SEQUENCE [LARGE SCALE GENOMIC DNA]</scope>
    <source>
        <strain evidence="4 5">DSM 24738</strain>
    </source>
</reference>
<dbReference type="InterPro" id="IPR007119">
    <property type="entry name" value="Phage_tail_spike_N"/>
</dbReference>
<dbReference type="RefSeq" id="WP_209810967.1">
    <property type="nucleotide sequence ID" value="NZ_JAGGKT010000008.1"/>
</dbReference>
<dbReference type="NCBIfam" id="TIGR01665">
    <property type="entry name" value="put_anti_recept"/>
    <property type="match status" value="2"/>
</dbReference>
<protein>
    <submittedName>
        <fullName evidence="4">Phage minor structural protein</fullName>
    </submittedName>
</protein>
<accession>A0ABS4GRN3</accession>
<feature type="domain" description="YOMG-like N-terminal" evidence="3">
    <location>
        <begin position="18"/>
        <end position="107"/>
    </location>
</feature>
<dbReference type="InterPro" id="IPR057796">
    <property type="entry name" value="YOMG-like_N"/>
</dbReference>
<keyword evidence="1" id="KW-0175">Coiled coil</keyword>
<sequence>MLGYIDLDKQITKPELFLCKPNRAIIAKLTDAFDIRQTVKLGSINELSFSLDYEIEINNQIKRNPSVDLIRERYLIKFVFGEYVEWYIIRKPSDNMEEDSDYKRVNCFSLCYELADKKIHNYNVESKTATQVLSEALNSTIWNINYVDADFDLKLRSFNISSSSVLEFIFDIAETFQALPIFDTQNRRISLYKSENIGQNRGLKISYGHYLKTINREIDTDEICTRLKVFGRDGLTISKLNPTGTSYLENFAFFLYPFQRDENYNVIQSSDYMSDSLAHALLDYEELVESKRSEFENLVSQYDSLEATLETKENELVQLNDELNKIEDQLSTANATEQPTSSLISQKNTKLDEINLKQSEIDNVKTEIDNVVNQISTIRNAISIENNFTPEQIIERNQFIVEQEFLDNNCTAEEELYKAALKRFDEVRVPRTIINLDIINLLEMVTEQYNHDKINLADIVTIKHEKLNINVEAKIVQIKYDFEEGNISLTIANVQDILSDEERFLRDLFKTISTSSSVNMDKFKWDKAEGNTSKINELINGIWNANKRTIQGGVNESVEISRKGITITDSQDPNNMVIMQHGIIAISNDGSNTWKNALTSRGLVGERVFGKILAGVNLIIDASDNENNKTFTVDSTGVKIRGTSLTIEGGLPEDQLDPTFKNSLVELNKNYSNGIRIDTTDGIVVNRSDNKVKTTMNATEGFKIQYNPDGANWLDRFLVNNEGKLVAEELQANKIVIKNDGDVLIDAMSKTIDFSKFNTILGKLQASNIEIKGTTVKNGTNTTFAVDSDGNVTVAGNISMTGGSISWGNVSAPDYTQIQGSKPPSNADNTNNQLVGKGFTTIGSNYVYTGEIKANQITAGDFTAINSIKLGSMSNPDKEITLYSSGGAVSKISSISNGSFPALYLSASEVFLGDQVYVGNPFGSYSRVLTEGDSVVAKFG</sequence>
<dbReference type="Gene3D" id="1.20.120.330">
    <property type="entry name" value="Nucleotidyltransferases domain 2"/>
    <property type="match status" value="1"/>
</dbReference>
<name>A0ABS4GRN3_9BACL</name>
<dbReference type="Proteomes" id="UP001519343">
    <property type="component" value="Unassembled WGS sequence"/>
</dbReference>